<comment type="caution">
    <text evidence="1">The sequence shown here is derived from an EMBL/GenBank/DDBJ whole genome shotgun (WGS) entry which is preliminary data.</text>
</comment>
<evidence type="ECO:0000313" key="2">
    <source>
        <dbReference type="Proteomes" id="UP001233172"/>
    </source>
</evidence>
<dbReference type="Proteomes" id="UP001233172">
    <property type="component" value="Unassembled WGS sequence"/>
</dbReference>
<keyword evidence="2" id="KW-1185">Reference proteome</keyword>
<name>A0AAD8C336_BIOPF</name>
<dbReference type="EMBL" id="JASAOG010000013">
    <property type="protein sequence ID" value="KAK0065594.1"/>
    <property type="molecule type" value="Genomic_DNA"/>
</dbReference>
<proteinExistence type="predicted"/>
<evidence type="ECO:0000313" key="1">
    <source>
        <dbReference type="EMBL" id="KAK0065594.1"/>
    </source>
</evidence>
<protein>
    <submittedName>
        <fullName evidence="1">Uncharacterized protein</fullName>
    </submittedName>
</protein>
<sequence length="71" mass="7792">MPDYKKPISTASESLGKSIRAETECQLMSGNKCCQIWAKSGKRVNVHLGINEIYALMGMGLSTLNWEMAVA</sequence>
<reference evidence="1" key="2">
    <citation type="submission" date="2023-04" db="EMBL/GenBank/DDBJ databases">
        <authorList>
            <person name="Bu L."/>
            <person name="Lu L."/>
            <person name="Laidemitt M.R."/>
            <person name="Zhang S.M."/>
            <person name="Mutuku M."/>
            <person name="Mkoji G."/>
            <person name="Steinauer M."/>
            <person name="Loker E.S."/>
        </authorList>
    </citation>
    <scope>NUCLEOTIDE SEQUENCE</scope>
    <source>
        <strain evidence="1">KasaAsao</strain>
        <tissue evidence="1">Whole Snail</tissue>
    </source>
</reference>
<dbReference type="AlphaFoldDB" id="A0AAD8C336"/>
<accession>A0AAD8C336</accession>
<reference evidence="1" key="1">
    <citation type="journal article" date="2023" name="PLoS Negl. Trop. Dis.">
        <title>A genome sequence for Biomphalaria pfeifferi, the major vector snail for the human-infecting parasite Schistosoma mansoni.</title>
        <authorList>
            <person name="Bu L."/>
            <person name="Lu L."/>
            <person name="Laidemitt M.R."/>
            <person name="Zhang S.M."/>
            <person name="Mutuku M."/>
            <person name="Mkoji G."/>
            <person name="Steinauer M."/>
            <person name="Loker E.S."/>
        </authorList>
    </citation>
    <scope>NUCLEOTIDE SEQUENCE</scope>
    <source>
        <strain evidence="1">KasaAsao</strain>
    </source>
</reference>
<organism evidence="1 2">
    <name type="scientific">Biomphalaria pfeifferi</name>
    <name type="common">Bloodfluke planorb</name>
    <name type="synonym">Freshwater snail</name>
    <dbReference type="NCBI Taxonomy" id="112525"/>
    <lineage>
        <taxon>Eukaryota</taxon>
        <taxon>Metazoa</taxon>
        <taxon>Spiralia</taxon>
        <taxon>Lophotrochozoa</taxon>
        <taxon>Mollusca</taxon>
        <taxon>Gastropoda</taxon>
        <taxon>Heterobranchia</taxon>
        <taxon>Euthyneura</taxon>
        <taxon>Panpulmonata</taxon>
        <taxon>Hygrophila</taxon>
        <taxon>Lymnaeoidea</taxon>
        <taxon>Planorbidae</taxon>
        <taxon>Biomphalaria</taxon>
    </lineage>
</organism>
<gene>
    <name evidence="1" type="ORF">Bpfe_005027</name>
</gene>